<evidence type="ECO:0008006" key="3">
    <source>
        <dbReference type="Google" id="ProtNLM"/>
    </source>
</evidence>
<feature type="compositionally biased region" description="Polar residues" evidence="1">
    <location>
        <begin position="23"/>
        <end position="33"/>
    </location>
</feature>
<sequence>MGNSPFRNKGMWRIVKQGHKGGSSRSKQKNGSKPNGKGKALKGPKGDANDVEHSNKGCWHCGSMKHWSRSCNIEPHLIELYQEWKSNQNLEDHFVQAPVDAMIGAHLPEPT</sequence>
<evidence type="ECO:0000256" key="1">
    <source>
        <dbReference type="SAM" id="MobiDB-lite"/>
    </source>
</evidence>
<proteinExistence type="predicted"/>
<name>A0A0A8XNG9_ARUDO</name>
<accession>A0A0A8XNG9</accession>
<reference evidence="2" key="2">
    <citation type="journal article" date="2015" name="Data Brief">
        <title>Shoot transcriptome of the giant reed, Arundo donax.</title>
        <authorList>
            <person name="Barrero R.A."/>
            <person name="Guerrero F.D."/>
            <person name="Moolhuijzen P."/>
            <person name="Goolsby J.A."/>
            <person name="Tidwell J."/>
            <person name="Bellgard S.E."/>
            <person name="Bellgard M.I."/>
        </authorList>
    </citation>
    <scope>NUCLEOTIDE SEQUENCE</scope>
    <source>
        <tissue evidence="2">Shoot tissue taken approximately 20 cm above the soil surface</tissue>
    </source>
</reference>
<protein>
    <recommendedName>
        <fullName evidence="3">CCHC-type domain-containing protein</fullName>
    </recommendedName>
</protein>
<evidence type="ECO:0000313" key="2">
    <source>
        <dbReference type="EMBL" id="JAD14876.1"/>
    </source>
</evidence>
<dbReference type="AlphaFoldDB" id="A0A0A8XNG9"/>
<dbReference type="EMBL" id="GBRH01283019">
    <property type="protein sequence ID" value="JAD14876.1"/>
    <property type="molecule type" value="Transcribed_RNA"/>
</dbReference>
<feature type="compositionally biased region" description="Basic and acidic residues" evidence="1">
    <location>
        <begin position="44"/>
        <end position="53"/>
    </location>
</feature>
<reference evidence="2" key="1">
    <citation type="submission" date="2014-09" db="EMBL/GenBank/DDBJ databases">
        <authorList>
            <person name="Magalhaes I.L.F."/>
            <person name="Oliveira U."/>
            <person name="Santos F.R."/>
            <person name="Vidigal T.H.D.A."/>
            <person name="Brescovit A.D."/>
            <person name="Santos A.J."/>
        </authorList>
    </citation>
    <scope>NUCLEOTIDE SEQUENCE</scope>
    <source>
        <tissue evidence="2">Shoot tissue taken approximately 20 cm above the soil surface</tissue>
    </source>
</reference>
<organism evidence="2">
    <name type="scientific">Arundo donax</name>
    <name type="common">Giant reed</name>
    <name type="synonym">Donax arundinaceus</name>
    <dbReference type="NCBI Taxonomy" id="35708"/>
    <lineage>
        <taxon>Eukaryota</taxon>
        <taxon>Viridiplantae</taxon>
        <taxon>Streptophyta</taxon>
        <taxon>Embryophyta</taxon>
        <taxon>Tracheophyta</taxon>
        <taxon>Spermatophyta</taxon>
        <taxon>Magnoliopsida</taxon>
        <taxon>Liliopsida</taxon>
        <taxon>Poales</taxon>
        <taxon>Poaceae</taxon>
        <taxon>PACMAD clade</taxon>
        <taxon>Arundinoideae</taxon>
        <taxon>Arundineae</taxon>
        <taxon>Arundo</taxon>
    </lineage>
</organism>
<feature type="region of interest" description="Disordered" evidence="1">
    <location>
        <begin position="1"/>
        <end position="53"/>
    </location>
</feature>